<name>A0ABW7TR66_9NOCA</name>
<dbReference type="EC" id="2.7.1.17" evidence="7"/>
<dbReference type="EMBL" id="JBIRUQ010000004">
    <property type="protein sequence ID" value="MFI1462697.1"/>
    <property type="molecule type" value="Genomic_DNA"/>
</dbReference>
<dbReference type="InterPro" id="IPR018485">
    <property type="entry name" value="FGGY_C"/>
</dbReference>
<keyword evidence="11" id="KW-1185">Reference proteome</keyword>
<keyword evidence="5 7" id="KW-0418">Kinase</keyword>
<keyword evidence="4 7" id="KW-0547">Nucleotide-binding</keyword>
<dbReference type="InterPro" id="IPR043129">
    <property type="entry name" value="ATPase_NBD"/>
</dbReference>
<dbReference type="InterPro" id="IPR000577">
    <property type="entry name" value="Carb_kinase_FGGY"/>
</dbReference>
<dbReference type="CDD" id="cd07809">
    <property type="entry name" value="ASKHA_NBD_FGGY_BaXK-like"/>
    <property type="match status" value="1"/>
</dbReference>
<sequence>MTQRRLVAGVDSSTQSTKVLLVDAETGQIVARRDAPHPDGTAIDPEHWWRALETAVDGHFDPNPRKRHELGLLDQAAAISVSAQQHGMVALDAAGTPVYDALLWNDVRSAPQARQLRELHDSHWWATELGVVPVPSFTSTKLAWLARTHPDLAARIDSVLLPHDWLSWRLRSCDGPPSTDRSDASGTGYYSVPGDTYREDLVETILGHLPTLPTVLRPSEWAGTTRTGVPIAAGCGDNAGAALGLGIREGDVVISIGTSGTVFTTTPNPVCDPTGTVAGFADAAGGNLPLLATLNAARVFDATATMLGVDLHQFDQLAQAGPPDAGGLVMVPYLDGERTPDLPDATGIIAGVTRRNMTPENMARAAVLGVLHALRDALDSLRAVGVPLEHALLIGGGARSGAVRRAAAQVFQMPVTVPMPEEYVALGSARQAAWALSGAAEPPTWTTRIDEVIEPRTETWSATARDRFVTARRASYGR</sequence>
<evidence type="ECO:0000313" key="10">
    <source>
        <dbReference type="EMBL" id="MFI1462697.1"/>
    </source>
</evidence>
<comment type="caution">
    <text evidence="10">The sequence shown here is derived from an EMBL/GenBank/DDBJ whole genome shotgun (WGS) entry which is preliminary data.</text>
</comment>
<dbReference type="RefSeq" id="WP_033244197.1">
    <property type="nucleotide sequence ID" value="NZ_JBIRUQ010000004.1"/>
</dbReference>
<dbReference type="Pfam" id="PF02782">
    <property type="entry name" value="FGGY_C"/>
    <property type="match status" value="1"/>
</dbReference>
<evidence type="ECO:0000256" key="6">
    <source>
        <dbReference type="ARBA" id="ARBA00022840"/>
    </source>
</evidence>
<keyword evidence="6 7" id="KW-0067">ATP-binding</keyword>
<evidence type="ECO:0000256" key="7">
    <source>
        <dbReference type="RuleBase" id="RU364073"/>
    </source>
</evidence>
<dbReference type="InterPro" id="IPR050406">
    <property type="entry name" value="FGGY_Carb_Kinase"/>
</dbReference>
<keyword evidence="7" id="KW-0119">Carbohydrate metabolism</keyword>
<evidence type="ECO:0000313" key="11">
    <source>
        <dbReference type="Proteomes" id="UP001611263"/>
    </source>
</evidence>
<feature type="domain" description="Carbohydrate kinase FGGY N-terminal" evidence="8">
    <location>
        <begin position="7"/>
        <end position="244"/>
    </location>
</feature>
<dbReference type="PIRSF" id="PIRSF000538">
    <property type="entry name" value="GlpK"/>
    <property type="match status" value="1"/>
</dbReference>
<keyword evidence="3 7" id="KW-0808">Transferase</keyword>
<organism evidence="10 11">
    <name type="scientific">Nocardia carnea</name>
    <dbReference type="NCBI Taxonomy" id="37328"/>
    <lineage>
        <taxon>Bacteria</taxon>
        <taxon>Bacillati</taxon>
        <taxon>Actinomycetota</taxon>
        <taxon>Actinomycetes</taxon>
        <taxon>Mycobacteriales</taxon>
        <taxon>Nocardiaceae</taxon>
        <taxon>Nocardia</taxon>
    </lineage>
</organism>
<dbReference type="SUPFAM" id="SSF53067">
    <property type="entry name" value="Actin-like ATPase domain"/>
    <property type="match status" value="2"/>
</dbReference>
<dbReference type="Gene3D" id="3.30.420.40">
    <property type="match status" value="2"/>
</dbReference>
<dbReference type="InterPro" id="IPR006000">
    <property type="entry name" value="Xylulokinase"/>
</dbReference>
<evidence type="ECO:0000259" key="8">
    <source>
        <dbReference type="Pfam" id="PF00370"/>
    </source>
</evidence>
<evidence type="ECO:0000256" key="4">
    <source>
        <dbReference type="ARBA" id="ARBA00022741"/>
    </source>
</evidence>
<dbReference type="PANTHER" id="PTHR43095:SF5">
    <property type="entry name" value="XYLULOSE KINASE"/>
    <property type="match status" value="1"/>
</dbReference>
<proteinExistence type="inferred from homology"/>
<reference evidence="10 11" key="1">
    <citation type="submission" date="2024-10" db="EMBL/GenBank/DDBJ databases">
        <title>The Natural Products Discovery Center: Release of the First 8490 Sequenced Strains for Exploring Actinobacteria Biosynthetic Diversity.</title>
        <authorList>
            <person name="Kalkreuter E."/>
            <person name="Kautsar S.A."/>
            <person name="Yang D."/>
            <person name="Bader C.D."/>
            <person name="Teijaro C.N."/>
            <person name="Fluegel L."/>
            <person name="Davis C.M."/>
            <person name="Simpson J.R."/>
            <person name="Lauterbach L."/>
            <person name="Steele A.D."/>
            <person name="Gui C."/>
            <person name="Meng S."/>
            <person name="Li G."/>
            <person name="Viehrig K."/>
            <person name="Ye F."/>
            <person name="Su P."/>
            <person name="Kiefer A.F."/>
            <person name="Nichols A."/>
            <person name="Cepeda A.J."/>
            <person name="Yan W."/>
            <person name="Fan B."/>
            <person name="Jiang Y."/>
            <person name="Adhikari A."/>
            <person name="Zheng C.-J."/>
            <person name="Schuster L."/>
            <person name="Cowan T.M."/>
            <person name="Smanski M.J."/>
            <person name="Chevrette M.G."/>
            <person name="De Carvalho L.P.S."/>
            <person name="Shen B."/>
        </authorList>
    </citation>
    <scope>NUCLEOTIDE SEQUENCE [LARGE SCALE GENOMIC DNA]</scope>
    <source>
        <strain evidence="10 11">NPDC020568</strain>
    </source>
</reference>
<dbReference type="InterPro" id="IPR018484">
    <property type="entry name" value="FGGY_N"/>
</dbReference>
<feature type="domain" description="Carbohydrate kinase FGGY C-terminal" evidence="9">
    <location>
        <begin position="253"/>
        <end position="436"/>
    </location>
</feature>
<protein>
    <recommendedName>
        <fullName evidence="7">Xylulose kinase</fullName>
        <shortName evidence="7">Xylulokinase</shortName>
        <ecNumber evidence="7">2.7.1.17</ecNumber>
    </recommendedName>
</protein>
<dbReference type="Proteomes" id="UP001611263">
    <property type="component" value="Unassembled WGS sequence"/>
</dbReference>
<gene>
    <name evidence="7 10" type="primary">xylB</name>
    <name evidence="10" type="ORF">ACH4WX_18440</name>
</gene>
<dbReference type="PANTHER" id="PTHR43095">
    <property type="entry name" value="SUGAR KINASE"/>
    <property type="match status" value="1"/>
</dbReference>
<evidence type="ECO:0000256" key="2">
    <source>
        <dbReference type="ARBA" id="ARBA00022629"/>
    </source>
</evidence>
<evidence type="ECO:0000259" key="9">
    <source>
        <dbReference type="Pfam" id="PF02782"/>
    </source>
</evidence>
<dbReference type="GO" id="GO:0004856">
    <property type="term" value="F:D-xylulokinase activity"/>
    <property type="evidence" value="ECO:0007669"/>
    <property type="project" value="UniProtKB-EC"/>
</dbReference>
<evidence type="ECO:0000256" key="1">
    <source>
        <dbReference type="ARBA" id="ARBA00009156"/>
    </source>
</evidence>
<comment type="catalytic activity">
    <reaction evidence="7">
        <text>D-xylulose + ATP = D-xylulose 5-phosphate + ADP + H(+)</text>
        <dbReference type="Rhea" id="RHEA:10964"/>
        <dbReference type="ChEBI" id="CHEBI:15378"/>
        <dbReference type="ChEBI" id="CHEBI:17140"/>
        <dbReference type="ChEBI" id="CHEBI:30616"/>
        <dbReference type="ChEBI" id="CHEBI:57737"/>
        <dbReference type="ChEBI" id="CHEBI:456216"/>
        <dbReference type="EC" id="2.7.1.17"/>
    </reaction>
</comment>
<comment type="similarity">
    <text evidence="1 7">Belongs to the FGGY kinase family.</text>
</comment>
<dbReference type="Pfam" id="PF00370">
    <property type="entry name" value="FGGY_N"/>
    <property type="match status" value="1"/>
</dbReference>
<dbReference type="GeneID" id="93503560"/>
<accession>A0ABW7TR66</accession>
<dbReference type="NCBIfam" id="TIGR01312">
    <property type="entry name" value="XylB"/>
    <property type="match status" value="1"/>
</dbReference>
<evidence type="ECO:0000256" key="5">
    <source>
        <dbReference type="ARBA" id="ARBA00022777"/>
    </source>
</evidence>
<evidence type="ECO:0000256" key="3">
    <source>
        <dbReference type="ARBA" id="ARBA00022679"/>
    </source>
</evidence>
<keyword evidence="2 7" id="KW-0859">Xylose metabolism</keyword>